<keyword evidence="1" id="KW-0472">Membrane</keyword>
<proteinExistence type="predicted"/>
<feature type="transmembrane region" description="Helical" evidence="1">
    <location>
        <begin position="35"/>
        <end position="53"/>
    </location>
</feature>
<organism evidence="2 3">
    <name type="scientific">Roseicyclus mahoneyensis</name>
    <dbReference type="NCBI Taxonomy" id="164332"/>
    <lineage>
        <taxon>Bacteria</taxon>
        <taxon>Pseudomonadati</taxon>
        <taxon>Pseudomonadota</taxon>
        <taxon>Alphaproteobacteria</taxon>
        <taxon>Rhodobacterales</taxon>
        <taxon>Roseobacteraceae</taxon>
        <taxon>Roseicyclus</taxon>
    </lineage>
</organism>
<evidence type="ECO:0000313" key="2">
    <source>
        <dbReference type="EMBL" id="PWK60917.1"/>
    </source>
</evidence>
<reference evidence="2 3" key="1">
    <citation type="submission" date="2018-05" db="EMBL/GenBank/DDBJ databases">
        <title>Genomic Encyclopedia of Type Strains, Phase IV (KMG-IV): sequencing the most valuable type-strain genomes for metagenomic binning, comparative biology and taxonomic classification.</title>
        <authorList>
            <person name="Goeker M."/>
        </authorList>
    </citation>
    <scope>NUCLEOTIDE SEQUENCE [LARGE SCALE GENOMIC DNA]</scope>
    <source>
        <strain evidence="2 3">DSM 16097</strain>
    </source>
</reference>
<evidence type="ECO:0008006" key="4">
    <source>
        <dbReference type="Google" id="ProtNLM"/>
    </source>
</evidence>
<dbReference type="RefSeq" id="WP_109667062.1">
    <property type="nucleotide sequence ID" value="NZ_QGGW01000003.1"/>
</dbReference>
<name>A0A316GIJ2_9RHOB</name>
<keyword evidence="3" id="KW-1185">Reference proteome</keyword>
<dbReference type="AlphaFoldDB" id="A0A316GIJ2"/>
<dbReference type="EMBL" id="QGGW01000003">
    <property type="protein sequence ID" value="PWK60917.1"/>
    <property type="molecule type" value="Genomic_DNA"/>
</dbReference>
<gene>
    <name evidence="2" type="ORF">C7455_103115</name>
</gene>
<accession>A0A316GIJ2</accession>
<dbReference type="Proteomes" id="UP000245708">
    <property type="component" value="Unassembled WGS sequence"/>
</dbReference>
<comment type="caution">
    <text evidence="2">The sequence shown here is derived from an EMBL/GenBank/DDBJ whole genome shotgun (WGS) entry which is preliminary data.</text>
</comment>
<sequence>MRLFFLIFTLASTALAGIGITAVLAAGLDGWEPIVIAAAIGAALGLPAAWLAANKIRSL</sequence>
<protein>
    <recommendedName>
        <fullName evidence="4">CTP synthetase</fullName>
    </recommendedName>
</protein>
<evidence type="ECO:0000313" key="3">
    <source>
        <dbReference type="Proteomes" id="UP000245708"/>
    </source>
</evidence>
<keyword evidence="1" id="KW-1133">Transmembrane helix</keyword>
<evidence type="ECO:0000256" key="1">
    <source>
        <dbReference type="SAM" id="Phobius"/>
    </source>
</evidence>
<keyword evidence="1" id="KW-0812">Transmembrane</keyword>
<dbReference type="OrthoDB" id="7510999at2"/>